<feature type="region of interest" description="Disordered" evidence="1">
    <location>
        <begin position="965"/>
        <end position="1020"/>
    </location>
</feature>
<dbReference type="Pfam" id="PF02958">
    <property type="entry name" value="EcKL"/>
    <property type="match status" value="1"/>
</dbReference>
<proteinExistence type="predicted"/>
<keyword evidence="4" id="KW-1185">Reference proteome</keyword>
<protein>
    <recommendedName>
        <fullName evidence="2">CHK kinase-like domain-containing protein</fullName>
    </recommendedName>
</protein>
<dbReference type="Gene3D" id="3.90.1200.10">
    <property type="match status" value="1"/>
</dbReference>
<dbReference type="InterPro" id="IPR011009">
    <property type="entry name" value="Kinase-like_dom_sf"/>
</dbReference>
<dbReference type="PANTHER" id="PTHR11012">
    <property type="entry name" value="PROTEIN KINASE-LIKE DOMAIN-CONTAINING"/>
    <property type="match status" value="1"/>
</dbReference>
<dbReference type="Proteomes" id="UP001189429">
    <property type="component" value="Unassembled WGS sequence"/>
</dbReference>
<organism evidence="3 4">
    <name type="scientific">Prorocentrum cordatum</name>
    <dbReference type="NCBI Taxonomy" id="2364126"/>
    <lineage>
        <taxon>Eukaryota</taxon>
        <taxon>Sar</taxon>
        <taxon>Alveolata</taxon>
        <taxon>Dinophyceae</taxon>
        <taxon>Prorocentrales</taxon>
        <taxon>Prorocentraceae</taxon>
        <taxon>Prorocentrum</taxon>
    </lineage>
</organism>
<reference evidence="3" key="1">
    <citation type="submission" date="2023-10" db="EMBL/GenBank/DDBJ databases">
        <authorList>
            <person name="Chen Y."/>
            <person name="Shah S."/>
            <person name="Dougan E. K."/>
            <person name="Thang M."/>
            <person name="Chan C."/>
        </authorList>
    </citation>
    <scope>NUCLEOTIDE SEQUENCE [LARGE SCALE GENOMIC DNA]</scope>
</reference>
<dbReference type="PANTHER" id="PTHR11012:SF30">
    <property type="entry name" value="PROTEIN KINASE-LIKE DOMAIN-CONTAINING"/>
    <property type="match status" value="1"/>
</dbReference>
<dbReference type="InterPro" id="IPR004119">
    <property type="entry name" value="EcKL"/>
</dbReference>
<feature type="compositionally biased region" description="Low complexity" evidence="1">
    <location>
        <begin position="1"/>
        <end position="10"/>
    </location>
</feature>
<feature type="region of interest" description="Disordered" evidence="1">
    <location>
        <begin position="564"/>
        <end position="594"/>
    </location>
</feature>
<dbReference type="InterPro" id="IPR015897">
    <property type="entry name" value="CHK_kinase-like"/>
</dbReference>
<feature type="region of interest" description="Disordered" evidence="1">
    <location>
        <begin position="1"/>
        <end position="24"/>
    </location>
</feature>
<gene>
    <name evidence="3" type="ORF">PCOR1329_LOCUS43240</name>
</gene>
<dbReference type="SUPFAM" id="SSF56112">
    <property type="entry name" value="Protein kinase-like (PK-like)"/>
    <property type="match status" value="1"/>
</dbReference>
<feature type="compositionally biased region" description="Basic and acidic residues" evidence="1">
    <location>
        <begin position="1264"/>
        <end position="1277"/>
    </location>
</feature>
<feature type="region of interest" description="Disordered" evidence="1">
    <location>
        <begin position="1264"/>
        <end position="1298"/>
    </location>
</feature>
<accession>A0ABN9TXC8</accession>
<evidence type="ECO:0000313" key="4">
    <source>
        <dbReference type="Proteomes" id="UP001189429"/>
    </source>
</evidence>
<dbReference type="SMART" id="SM00587">
    <property type="entry name" value="CHK"/>
    <property type="match status" value="1"/>
</dbReference>
<sequence length="1419" mass="151823">MTPAASPALAGAGGGGEGRRADRCSPTARQAVGGLLEAALGGDLVSWRQVGEERIMGFSGASVVEISCECSRWEAPRLLVLKRTAERLGLLPSDASEEDTLRAKRTDFSYGSELAFLKAYPSRLLDLGCRVPECLLAEARGGEFSVLMESLSEEAGWEQCVTIPHGSHTRAVLRWLACFHAAFLQPEVGGGGLELRQSGMWEHGSHNALEKRPPSELARLPETLAGFAEAFSAVDASFDPARARAMGEELQEAAPEVARLLRTGGVTARPSMVHGDFKQANIFFRAAPSGEEPEVAVIDWQWAGPGVAATDLIYLCAMALSDESLEDYEQHVLRPYHEELTQAMGGREDAIPYGDLRRDFGLATIDFVRWLAGYRFRGFTPEKMASAAATEDVNRGAWIRSLPRVKWLLQRVEDELRRWRDGALRGDPSLAPRFCPFPLLVAAPAMAAVPDDGKAMDLRSNGGAGLVMAMAVQGAAQGAAAGGASRQAIAAAVAAALRTTWALLEGIGSEEDAELAMRWHAMEPAMRQQLRGAQPGGAARARRNVGAHVDLGKGVEALRQALAQPQRAQRGGRCGPRVPAPPGPEAAEETTEDHADGVKLGVIDTPEGQLLGEVPPSPQLSAAVGEDSELDVGECEGTDQVVNSAEVQPVPEAPWDVEPGGHGGGGPEEQLMETEVPRAAAGGVEDEGLYDGQADGTQVKGQRDRQGVQHRHAPDAGVHDRGALLVPRPAGADLRSDLPVDGVDGIGTEYGGTLKGKVGESIFSDAVQARVRSVFLFVLRVALLLGVASCPFVFFDWGTGLACAPHVLDIGPMPDPYHAARQAFPRQGEGELLDLPLSEQRLESLVKLLSELEHELAMALPGWIARTIEDAEDAEDIADIALSLRRLAEDIREIEAMRHVQAARQQQHREEMRQRRYSEYWRAHEQAQAAYEMANAWAWQQQWWEANVHHTNWGADEWEEWAAGADEQPGTAEHSEADLDVQGQGEQTAELAEQTAAQDEPLRNPPSEPAEQAAEQGIADQHAAAEGIADQHAAAEGIADQHAAARSSPPAEVLLPPASEVTSAVLSPASLEAPALSADVGDAAESAGAASVPDGAAAACSDGKEMTVLCSCCRQHKPASEVYTQAANELTGSKCTARCRKCNSLKERIRRVVKGGHVADQALADLDPDSRADLFARGADLFSDDLKKLLTEKVTNTTVSKAAHRMKAVGGFVRTAELKAKILAQPGGEARWAMYELNGTTIRHDVTGEELMWNPEYSMELSKSEESELEKKRKTENAAKASAATPTDQEADADNKVKVESAPKSLSAGLIKRIAAAIPKLEADVLQLSAVLLQVTARENVDNFAPKKVKDATKVKNDLAASIVTLQGLVDTKTGNCKDINVFLKSVNGMKASAKAASAEFKKSIDAMQAEAEAEVVEE</sequence>
<evidence type="ECO:0000256" key="1">
    <source>
        <dbReference type="SAM" id="MobiDB-lite"/>
    </source>
</evidence>
<evidence type="ECO:0000313" key="3">
    <source>
        <dbReference type="EMBL" id="CAK0850966.1"/>
    </source>
</evidence>
<feature type="domain" description="CHK kinase-like" evidence="2">
    <location>
        <begin position="146"/>
        <end position="346"/>
    </location>
</feature>
<comment type="caution">
    <text evidence="3">The sequence shown here is derived from an EMBL/GenBank/DDBJ whole genome shotgun (WGS) entry which is preliminary data.</text>
</comment>
<dbReference type="EMBL" id="CAUYUJ010015194">
    <property type="protein sequence ID" value="CAK0850966.1"/>
    <property type="molecule type" value="Genomic_DNA"/>
</dbReference>
<feature type="compositionally biased region" description="Low complexity" evidence="1">
    <location>
        <begin position="564"/>
        <end position="577"/>
    </location>
</feature>
<evidence type="ECO:0000259" key="2">
    <source>
        <dbReference type="SMART" id="SM00587"/>
    </source>
</evidence>
<name>A0ABN9TXC8_9DINO</name>
<feature type="compositionally biased region" description="Low complexity" evidence="1">
    <location>
        <begin position="982"/>
        <end position="999"/>
    </location>
</feature>